<dbReference type="SUPFAM" id="SSF54523">
    <property type="entry name" value="Pili subunits"/>
    <property type="match status" value="1"/>
</dbReference>
<proteinExistence type="predicted"/>
<keyword evidence="1" id="KW-0812">Transmembrane</keyword>
<accession>A0A382NE56</accession>
<name>A0A382NE56_9ZZZZ</name>
<gene>
    <name evidence="2" type="ORF">METZ01_LOCUS310876</name>
</gene>
<evidence type="ECO:0000256" key="1">
    <source>
        <dbReference type="SAM" id="Phobius"/>
    </source>
</evidence>
<dbReference type="InterPro" id="IPR012902">
    <property type="entry name" value="N_methyl_site"/>
</dbReference>
<feature type="transmembrane region" description="Helical" evidence="1">
    <location>
        <begin position="12"/>
        <end position="35"/>
    </location>
</feature>
<dbReference type="InterPro" id="IPR045584">
    <property type="entry name" value="Pilin-like"/>
</dbReference>
<dbReference type="AlphaFoldDB" id="A0A382NE56"/>
<evidence type="ECO:0000313" key="2">
    <source>
        <dbReference type="EMBL" id="SVC58022.1"/>
    </source>
</evidence>
<keyword evidence="1" id="KW-1133">Transmembrane helix</keyword>
<evidence type="ECO:0008006" key="3">
    <source>
        <dbReference type="Google" id="ProtNLM"/>
    </source>
</evidence>
<keyword evidence="1" id="KW-0472">Membrane</keyword>
<dbReference type="Gene3D" id="3.30.700.10">
    <property type="entry name" value="Glycoprotein, Type 4 Pilin"/>
    <property type="match status" value="1"/>
</dbReference>
<sequence>MNIIKKKYSGFTLIELLVVIAIIAILAGMLLPALAKAKTKAHGISCMNNNKQLMMAWSFYADDSDDTITWAYGDGCRKCSPTAGKPKFRHGWMGNTGLNYSSPNSWDYKVDIVRSPLWEHVGKSPQVFRCPADTSTVKAGKLGMKPRVRSMSMNSWVGGDGQNGASNGHHTWFGGRNEGTIYLKRGDMVAPGPSETWVLIDERMDSINDGFFVVWMFGYPNLSSTKMVDYPASYHNNAAGFSFADGHAEIHKWLDKRTTPAVRHNGNIALNVPQPNNLDVKWMQDKTTRPRRR</sequence>
<dbReference type="NCBIfam" id="TIGR02532">
    <property type="entry name" value="IV_pilin_GFxxxE"/>
    <property type="match status" value="1"/>
</dbReference>
<dbReference type="PROSITE" id="PS00409">
    <property type="entry name" value="PROKAR_NTER_METHYL"/>
    <property type="match status" value="1"/>
</dbReference>
<dbReference type="PANTHER" id="PTHR30093">
    <property type="entry name" value="GENERAL SECRETION PATHWAY PROTEIN G"/>
    <property type="match status" value="1"/>
</dbReference>
<dbReference type="EMBL" id="UINC01099046">
    <property type="protein sequence ID" value="SVC58022.1"/>
    <property type="molecule type" value="Genomic_DNA"/>
</dbReference>
<organism evidence="2">
    <name type="scientific">marine metagenome</name>
    <dbReference type="NCBI Taxonomy" id="408172"/>
    <lineage>
        <taxon>unclassified sequences</taxon>
        <taxon>metagenomes</taxon>
        <taxon>ecological metagenomes</taxon>
    </lineage>
</organism>
<protein>
    <recommendedName>
        <fullName evidence="3">Type II secretion system protein GspG C-terminal domain-containing protein</fullName>
    </recommendedName>
</protein>
<dbReference type="Pfam" id="PF07963">
    <property type="entry name" value="N_methyl"/>
    <property type="match status" value="1"/>
</dbReference>
<reference evidence="2" key="1">
    <citation type="submission" date="2018-05" db="EMBL/GenBank/DDBJ databases">
        <authorList>
            <person name="Lanie J.A."/>
            <person name="Ng W.-L."/>
            <person name="Kazmierczak K.M."/>
            <person name="Andrzejewski T.M."/>
            <person name="Davidsen T.M."/>
            <person name="Wayne K.J."/>
            <person name="Tettelin H."/>
            <person name="Glass J.I."/>
            <person name="Rusch D."/>
            <person name="Podicherti R."/>
            <person name="Tsui H.-C.T."/>
            <person name="Winkler M.E."/>
        </authorList>
    </citation>
    <scope>NUCLEOTIDE SEQUENCE</scope>
</reference>